<dbReference type="AlphaFoldDB" id="A0AAW0E619"/>
<proteinExistence type="predicted"/>
<comment type="caution">
    <text evidence="2">The sequence shown here is derived from an EMBL/GenBank/DDBJ whole genome shotgun (WGS) entry which is preliminary data.</text>
</comment>
<name>A0AAW0E619_9AGAR</name>
<protein>
    <submittedName>
        <fullName evidence="2">Uncharacterized protein</fullName>
    </submittedName>
</protein>
<sequence length="150" mass="16465">MYSPVGMHSKSISFTHFHLLPSPTVMTSTPAPMSLPPLSVDGLLHAHAASQDPKLAALKQAHTERIGLKTKNEQLWKLIEKQRAGYNQLIQELERMRSERDAYKTKVVASMQPGSVSDRKADNGAALAVATATTAHSNMESPMTPRPRHT</sequence>
<feature type="coiled-coil region" evidence="1">
    <location>
        <begin position="79"/>
        <end position="106"/>
    </location>
</feature>
<evidence type="ECO:0000313" key="3">
    <source>
        <dbReference type="Proteomes" id="UP001362999"/>
    </source>
</evidence>
<evidence type="ECO:0000313" key="2">
    <source>
        <dbReference type="EMBL" id="KAK7059752.1"/>
    </source>
</evidence>
<dbReference type="Proteomes" id="UP001362999">
    <property type="component" value="Unassembled WGS sequence"/>
</dbReference>
<keyword evidence="3" id="KW-1185">Reference proteome</keyword>
<accession>A0AAW0E619</accession>
<organism evidence="2 3">
    <name type="scientific">Favolaschia claudopus</name>
    <dbReference type="NCBI Taxonomy" id="2862362"/>
    <lineage>
        <taxon>Eukaryota</taxon>
        <taxon>Fungi</taxon>
        <taxon>Dikarya</taxon>
        <taxon>Basidiomycota</taxon>
        <taxon>Agaricomycotina</taxon>
        <taxon>Agaricomycetes</taxon>
        <taxon>Agaricomycetidae</taxon>
        <taxon>Agaricales</taxon>
        <taxon>Marasmiineae</taxon>
        <taxon>Mycenaceae</taxon>
        <taxon>Favolaschia</taxon>
    </lineage>
</organism>
<keyword evidence="1" id="KW-0175">Coiled coil</keyword>
<dbReference type="EMBL" id="JAWWNJ010000003">
    <property type="protein sequence ID" value="KAK7059752.1"/>
    <property type="molecule type" value="Genomic_DNA"/>
</dbReference>
<evidence type="ECO:0000256" key="1">
    <source>
        <dbReference type="SAM" id="Coils"/>
    </source>
</evidence>
<gene>
    <name evidence="2" type="ORF">R3P38DRAFT_2837649</name>
</gene>
<reference evidence="2 3" key="1">
    <citation type="journal article" date="2024" name="J Genomics">
        <title>Draft genome sequencing and assembly of Favolaschia claudopus CIRM-BRFM 2984 isolated from oak limbs.</title>
        <authorList>
            <person name="Navarro D."/>
            <person name="Drula E."/>
            <person name="Chaduli D."/>
            <person name="Cazenave R."/>
            <person name="Ahrendt S."/>
            <person name="Wang J."/>
            <person name="Lipzen A."/>
            <person name="Daum C."/>
            <person name="Barry K."/>
            <person name="Grigoriev I.V."/>
            <person name="Favel A."/>
            <person name="Rosso M.N."/>
            <person name="Martin F."/>
        </authorList>
    </citation>
    <scope>NUCLEOTIDE SEQUENCE [LARGE SCALE GENOMIC DNA]</scope>
    <source>
        <strain evidence="2 3">CIRM-BRFM 2984</strain>
    </source>
</reference>